<organism evidence="1 2">
    <name type="scientific">Saprolegnia diclina (strain VS20)</name>
    <dbReference type="NCBI Taxonomy" id="1156394"/>
    <lineage>
        <taxon>Eukaryota</taxon>
        <taxon>Sar</taxon>
        <taxon>Stramenopiles</taxon>
        <taxon>Oomycota</taxon>
        <taxon>Saprolegniomycetes</taxon>
        <taxon>Saprolegniales</taxon>
        <taxon>Saprolegniaceae</taxon>
        <taxon>Saprolegnia</taxon>
    </lineage>
</organism>
<proteinExistence type="predicted"/>
<dbReference type="InParanoid" id="T0RC18"/>
<keyword evidence="2" id="KW-1185">Reference proteome</keyword>
<dbReference type="Proteomes" id="UP000030762">
    <property type="component" value="Unassembled WGS sequence"/>
</dbReference>
<protein>
    <submittedName>
        <fullName evidence="1">Uncharacterized protein</fullName>
    </submittedName>
</protein>
<name>T0RC18_SAPDV</name>
<reference evidence="1 2" key="1">
    <citation type="submission" date="2012-04" db="EMBL/GenBank/DDBJ databases">
        <title>The Genome Sequence of Saprolegnia declina VS20.</title>
        <authorList>
            <consortium name="The Broad Institute Genome Sequencing Platform"/>
            <person name="Russ C."/>
            <person name="Nusbaum C."/>
            <person name="Tyler B."/>
            <person name="van West P."/>
            <person name="Dieguez-Uribeondo J."/>
            <person name="de Bruijn I."/>
            <person name="Tripathy S."/>
            <person name="Jiang R."/>
            <person name="Young S.K."/>
            <person name="Zeng Q."/>
            <person name="Gargeya S."/>
            <person name="Fitzgerald M."/>
            <person name="Haas B."/>
            <person name="Abouelleil A."/>
            <person name="Alvarado L."/>
            <person name="Arachchi H.M."/>
            <person name="Berlin A."/>
            <person name="Chapman S.B."/>
            <person name="Goldberg J."/>
            <person name="Griggs A."/>
            <person name="Gujja S."/>
            <person name="Hansen M."/>
            <person name="Howarth C."/>
            <person name="Imamovic A."/>
            <person name="Larimer J."/>
            <person name="McCowen C."/>
            <person name="Montmayeur A."/>
            <person name="Murphy C."/>
            <person name="Neiman D."/>
            <person name="Pearson M."/>
            <person name="Priest M."/>
            <person name="Roberts A."/>
            <person name="Saif S."/>
            <person name="Shea T."/>
            <person name="Sisk P."/>
            <person name="Sykes S."/>
            <person name="Wortman J."/>
            <person name="Nusbaum C."/>
            <person name="Birren B."/>
        </authorList>
    </citation>
    <scope>NUCLEOTIDE SEQUENCE [LARGE SCALE GENOMIC DNA]</scope>
    <source>
        <strain evidence="1 2">VS20</strain>
    </source>
</reference>
<sequence length="186" mass="21386">MPIAFHRSNLNEDRKRHVYIVARLLHSSASKTALPVQMVAKKLLGLAIKMEAQLFVMTHGRALSEEAIRRHLLYLAGRAFRTRFQSRNHMPIVMHRSASLNDDRKRHIYIIARLLHSSATKSQQFHSANVVSKKVLRLAAKMEQQLYETTYGRSLSEDAIKYHLKYLAGRACSARLPPPPSRVFQF</sequence>
<evidence type="ECO:0000313" key="2">
    <source>
        <dbReference type="Proteomes" id="UP000030762"/>
    </source>
</evidence>
<dbReference type="RefSeq" id="XP_008616824.1">
    <property type="nucleotide sequence ID" value="XM_008618602.1"/>
</dbReference>
<dbReference type="OrthoDB" id="10365412at2759"/>
<gene>
    <name evidence="1" type="ORF">SDRG_12529</name>
</gene>
<dbReference type="EMBL" id="JH767181">
    <property type="protein sequence ID" value="EQC29758.1"/>
    <property type="molecule type" value="Genomic_DNA"/>
</dbReference>
<dbReference type="VEuPathDB" id="FungiDB:SDRG_12529"/>
<dbReference type="GeneID" id="19953256"/>
<dbReference type="AlphaFoldDB" id="T0RC18"/>
<evidence type="ECO:0000313" key="1">
    <source>
        <dbReference type="EMBL" id="EQC29758.1"/>
    </source>
</evidence>
<accession>T0RC18</accession>